<keyword evidence="3" id="KW-0677">Repeat</keyword>
<dbReference type="GO" id="GO:0005634">
    <property type="term" value="C:nucleus"/>
    <property type="evidence" value="ECO:0007669"/>
    <property type="project" value="UniProtKB-SubCell"/>
</dbReference>
<dbReference type="PRINTS" id="PR00619">
    <property type="entry name" value="GATAZNFINGER"/>
</dbReference>
<keyword evidence="6" id="KW-0805">Transcription regulation</keyword>
<dbReference type="InterPro" id="IPR039355">
    <property type="entry name" value="Transcription_factor_GATA"/>
</dbReference>
<evidence type="ECO:0000256" key="7">
    <source>
        <dbReference type="ARBA" id="ARBA00023125"/>
    </source>
</evidence>
<dbReference type="GO" id="GO:0000122">
    <property type="term" value="P:negative regulation of transcription by RNA polymerase II"/>
    <property type="evidence" value="ECO:0007669"/>
    <property type="project" value="TreeGrafter"/>
</dbReference>
<organism evidence="14">
    <name type="scientific">Spodoptera frugiperda</name>
    <name type="common">Fall armyworm</name>
    <dbReference type="NCBI Taxonomy" id="7108"/>
    <lineage>
        <taxon>Eukaryota</taxon>
        <taxon>Metazoa</taxon>
        <taxon>Ecdysozoa</taxon>
        <taxon>Arthropoda</taxon>
        <taxon>Hexapoda</taxon>
        <taxon>Insecta</taxon>
        <taxon>Pterygota</taxon>
        <taxon>Neoptera</taxon>
        <taxon>Endopterygota</taxon>
        <taxon>Lepidoptera</taxon>
        <taxon>Glossata</taxon>
        <taxon>Ditrysia</taxon>
        <taxon>Noctuoidea</taxon>
        <taxon>Noctuidae</taxon>
        <taxon>Amphipyrinae</taxon>
        <taxon>Spodoptera</taxon>
    </lineage>
</organism>
<dbReference type="PANTHER" id="PTHR10071:SF281">
    <property type="entry name" value="BOX A-BINDING FACTOR-RELATED"/>
    <property type="match status" value="1"/>
</dbReference>
<evidence type="ECO:0000256" key="1">
    <source>
        <dbReference type="ARBA" id="ARBA00004123"/>
    </source>
</evidence>
<dbReference type="GO" id="GO:0008270">
    <property type="term" value="F:zinc ion binding"/>
    <property type="evidence" value="ECO:0007669"/>
    <property type="project" value="UniProtKB-KW"/>
</dbReference>
<evidence type="ECO:0000256" key="8">
    <source>
        <dbReference type="ARBA" id="ARBA00023159"/>
    </source>
</evidence>
<dbReference type="CDD" id="cd00202">
    <property type="entry name" value="ZnF_GATA"/>
    <property type="match status" value="2"/>
</dbReference>
<dbReference type="GO" id="GO:0045165">
    <property type="term" value="P:cell fate commitment"/>
    <property type="evidence" value="ECO:0007669"/>
    <property type="project" value="TreeGrafter"/>
</dbReference>
<evidence type="ECO:0000256" key="6">
    <source>
        <dbReference type="ARBA" id="ARBA00023015"/>
    </source>
</evidence>
<name>A0A2H1WKT4_SPOFR</name>
<dbReference type="Pfam" id="PF00320">
    <property type="entry name" value="GATA"/>
    <property type="match status" value="2"/>
</dbReference>
<keyword evidence="2" id="KW-0479">Metal-binding</keyword>
<evidence type="ECO:0000259" key="13">
    <source>
        <dbReference type="PROSITE" id="PS50114"/>
    </source>
</evidence>
<evidence type="ECO:0000256" key="9">
    <source>
        <dbReference type="ARBA" id="ARBA00023163"/>
    </source>
</evidence>
<dbReference type="FunFam" id="3.30.50.10:FF:000001">
    <property type="entry name" value="GATA transcription factor (GATAd)"/>
    <property type="match status" value="1"/>
</dbReference>
<dbReference type="GO" id="GO:0000981">
    <property type="term" value="F:DNA-binding transcription factor activity, RNA polymerase II-specific"/>
    <property type="evidence" value="ECO:0007669"/>
    <property type="project" value="TreeGrafter"/>
</dbReference>
<feature type="domain" description="GATA-type" evidence="13">
    <location>
        <begin position="234"/>
        <end position="287"/>
    </location>
</feature>
<reference evidence="14" key="1">
    <citation type="submission" date="2016-07" db="EMBL/GenBank/DDBJ databases">
        <authorList>
            <person name="Bretaudeau A."/>
        </authorList>
    </citation>
    <scope>NUCLEOTIDE SEQUENCE</scope>
    <source>
        <strain evidence="14">Rice</strain>
        <tissue evidence="14">Whole body</tissue>
    </source>
</reference>
<protein>
    <submittedName>
        <fullName evidence="14">SFRICE_010235</fullName>
    </submittedName>
</protein>
<feature type="compositionally biased region" description="Basic residues" evidence="12">
    <location>
        <begin position="412"/>
        <end position="423"/>
    </location>
</feature>
<dbReference type="AlphaFoldDB" id="A0A2H1WKT4"/>
<dbReference type="GO" id="GO:0000978">
    <property type="term" value="F:RNA polymerase II cis-regulatory region sequence-specific DNA binding"/>
    <property type="evidence" value="ECO:0007669"/>
    <property type="project" value="TreeGrafter"/>
</dbReference>
<dbReference type="EMBL" id="ODYU01009296">
    <property type="protein sequence ID" value="SOQ53617.1"/>
    <property type="molecule type" value="Genomic_DNA"/>
</dbReference>
<keyword evidence="7" id="KW-0238">DNA-binding</keyword>
<evidence type="ECO:0000256" key="3">
    <source>
        <dbReference type="ARBA" id="ARBA00022737"/>
    </source>
</evidence>
<comment type="subcellular location">
    <subcellularLocation>
        <location evidence="1">Nucleus</location>
    </subcellularLocation>
</comment>
<proteinExistence type="predicted"/>
<dbReference type="PROSITE" id="PS50114">
    <property type="entry name" value="GATA_ZN_FINGER_2"/>
    <property type="match status" value="2"/>
</dbReference>
<evidence type="ECO:0000256" key="11">
    <source>
        <dbReference type="PROSITE-ProRule" id="PRU00094"/>
    </source>
</evidence>
<dbReference type="PANTHER" id="PTHR10071">
    <property type="entry name" value="TRANSCRIPTION FACTOR GATA FAMILY MEMBER"/>
    <property type="match status" value="1"/>
</dbReference>
<feature type="compositionally biased region" description="Low complexity" evidence="12">
    <location>
        <begin position="208"/>
        <end position="217"/>
    </location>
</feature>
<feature type="region of interest" description="Disordered" evidence="12">
    <location>
        <begin position="399"/>
        <end position="423"/>
    </location>
</feature>
<feature type="domain" description="GATA-type" evidence="13">
    <location>
        <begin position="87"/>
        <end position="140"/>
    </location>
</feature>
<dbReference type="SMART" id="SM00401">
    <property type="entry name" value="ZnF_GATA"/>
    <property type="match status" value="2"/>
</dbReference>
<dbReference type="SUPFAM" id="SSF57716">
    <property type="entry name" value="Glucocorticoid receptor-like (DNA-binding domain)"/>
    <property type="match status" value="2"/>
</dbReference>
<dbReference type="InterPro" id="IPR013088">
    <property type="entry name" value="Znf_NHR/GATA"/>
</dbReference>
<dbReference type="PROSITE" id="PS00344">
    <property type="entry name" value="GATA_ZN_FINGER_1"/>
    <property type="match status" value="2"/>
</dbReference>
<evidence type="ECO:0000256" key="4">
    <source>
        <dbReference type="ARBA" id="ARBA00022771"/>
    </source>
</evidence>
<keyword evidence="4 11" id="KW-0863">Zinc-finger</keyword>
<gene>
    <name evidence="14" type="ORF">SFRICE_010235</name>
</gene>
<evidence type="ECO:0000256" key="2">
    <source>
        <dbReference type="ARBA" id="ARBA00022723"/>
    </source>
</evidence>
<dbReference type="InterPro" id="IPR000679">
    <property type="entry name" value="Znf_GATA"/>
</dbReference>
<keyword evidence="5" id="KW-0862">Zinc</keyword>
<keyword evidence="10" id="KW-0539">Nucleus</keyword>
<dbReference type="GO" id="GO:0045944">
    <property type="term" value="P:positive regulation of transcription by RNA polymerase II"/>
    <property type="evidence" value="ECO:0007669"/>
    <property type="project" value="TreeGrafter"/>
</dbReference>
<evidence type="ECO:0000313" key="14">
    <source>
        <dbReference type="EMBL" id="SOQ53617.1"/>
    </source>
</evidence>
<dbReference type="FunFam" id="3.30.50.10:FF:000032">
    <property type="entry name" value="Transcription factor GATA-3"/>
    <property type="match status" value="1"/>
</dbReference>
<accession>A0A2H1WKT4</accession>
<evidence type="ECO:0000256" key="12">
    <source>
        <dbReference type="SAM" id="MobiDB-lite"/>
    </source>
</evidence>
<dbReference type="Gene3D" id="3.30.50.10">
    <property type="entry name" value="Erythroid Transcription Factor GATA-1, subunit A"/>
    <property type="match status" value="2"/>
</dbReference>
<evidence type="ECO:0000256" key="10">
    <source>
        <dbReference type="ARBA" id="ARBA00023242"/>
    </source>
</evidence>
<feature type="region of interest" description="Disordered" evidence="12">
    <location>
        <begin position="208"/>
        <end position="238"/>
    </location>
</feature>
<sequence length="451" mass="49336">MSYIPPEPTSRFICFQEVWNLESSRRPQMSAAASLSATSMQHAAGMVSVTAPVLRGSGGGGPMRANRRRRLSLAPVASSFDMAAEFFTEGRECVNCGAIHTPLWRRDGTGHYLCNACGLYNKMNGMNRPLKQPRRLVRQRLAAPHAPPHDVRNMCSLTPRIPPRAPAPRSVTLVLVAVAAEGAPPGADFYKGFLFNGMATSHAHALPAPAPLAHPAHQPSTPSDYKQKKGMGTKRPGMSCTNCQTTTTSLWRRNSLGETVCNACGLYYKLHNINRPLAMKKDSIQTRKRKPKNSIKTERSIKAAVQRTVASGVKIENLCEYHTPRPCRAELVKKYPYLLRHVGCARQQRSEQCSRLVCVAWLTNVPPCAVESGAGAGSGARSPLALNYYVQHALKAEEPPPAHAHAAPAQHAHSHAHTHAHTHAHAALYDEEYRRAADERLERPTVVSMGS</sequence>
<keyword evidence="8" id="KW-0010">Activator</keyword>
<keyword evidence="9" id="KW-0804">Transcription</keyword>
<evidence type="ECO:0000256" key="5">
    <source>
        <dbReference type="ARBA" id="ARBA00022833"/>
    </source>
</evidence>